<proteinExistence type="predicted"/>
<sequence length="60" mass="7211">MRLLFIGLKGEFSRKMKIIFSGIERKYKNVGIFLKGRTWRLWSENAEAPAKYQDSERRKM</sequence>
<reference evidence="1" key="1">
    <citation type="submission" date="2020-09" db="EMBL/GenBank/DDBJ databases">
        <title>Genome-Enabled Discovery of Anthraquinone Biosynthesis in Senna tora.</title>
        <authorList>
            <person name="Kang S.-H."/>
            <person name="Pandey R.P."/>
            <person name="Lee C.-M."/>
            <person name="Sim J.-S."/>
            <person name="Jeong J.-T."/>
            <person name="Choi B.-S."/>
            <person name="Jung M."/>
            <person name="Ginzburg D."/>
            <person name="Zhao K."/>
            <person name="Won S.Y."/>
            <person name="Oh T.-J."/>
            <person name="Yu Y."/>
            <person name="Kim N.-H."/>
            <person name="Lee O.R."/>
            <person name="Lee T.-H."/>
            <person name="Bashyal P."/>
            <person name="Kim T.-S."/>
            <person name="Lee W.-H."/>
            <person name="Kawkins C."/>
            <person name="Kim C.-K."/>
            <person name="Kim J.S."/>
            <person name="Ahn B.O."/>
            <person name="Rhee S.Y."/>
            <person name="Sohng J.K."/>
        </authorList>
    </citation>
    <scope>NUCLEOTIDE SEQUENCE</scope>
    <source>
        <tissue evidence="1">Leaf</tissue>
    </source>
</reference>
<protein>
    <submittedName>
        <fullName evidence="1">Uncharacterized protein</fullName>
    </submittedName>
</protein>
<dbReference type="AlphaFoldDB" id="A0A834SIZ0"/>
<evidence type="ECO:0000313" key="2">
    <source>
        <dbReference type="Proteomes" id="UP000634136"/>
    </source>
</evidence>
<dbReference type="EMBL" id="JAAIUW010000013">
    <property type="protein sequence ID" value="KAF7805195.1"/>
    <property type="molecule type" value="Genomic_DNA"/>
</dbReference>
<name>A0A834SIZ0_9FABA</name>
<dbReference type="Proteomes" id="UP000634136">
    <property type="component" value="Unassembled WGS sequence"/>
</dbReference>
<gene>
    <name evidence="1" type="ORF">G2W53_044306</name>
</gene>
<organism evidence="1 2">
    <name type="scientific">Senna tora</name>
    <dbReference type="NCBI Taxonomy" id="362788"/>
    <lineage>
        <taxon>Eukaryota</taxon>
        <taxon>Viridiplantae</taxon>
        <taxon>Streptophyta</taxon>
        <taxon>Embryophyta</taxon>
        <taxon>Tracheophyta</taxon>
        <taxon>Spermatophyta</taxon>
        <taxon>Magnoliopsida</taxon>
        <taxon>eudicotyledons</taxon>
        <taxon>Gunneridae</taxon>
        <taxon>Pentapetalae</taxon>
        <taxon>rosids</taxon>
        <taxon>fabids</taxon>
        <taxon>Fabales</taxon>
        <taxon>Fabaceae</taxon>
        <taxon>Caesalpinioideae</taxon>
        <taxon>Cassia clade</taxon>
        <taxon>Senna</taxon>
    </lineage>
</organism>
<keyword evidence="2" id="KW-1185">Reference proteome</keyword>
<accession>A0A834SIZ0</accession>
<comment type="caution">
    <text evidence="1">The sequence shown here is derived from an EMBL/GenBank/DDBJ whole genome shotgun (WGS) entry which is preliminary data.</text>
</comment>
<evidence type="ECO:0000313" key="1">
    <source>
        <dbReference type="EMBL" id="KAF7805195.1"/>
    </source>
</evidence>